<name>A0ABM0UZS7_CAMSA</name>
<dbReference type="PANTHER" id="PTHR34222:SF33">
    <property type="entry name" value="RETROTRANSPOSON GAG DOMAIN-CONTAINING PROTEIN"/>
    <property type="match status" value="1"/>
</dbReference>
<evidence type="ECO:0000313" key="2">
    <source>
        <dbReference type="Proteomes" id="UP000694864"/>
    </source>
</evidence>
<feature type="compositionally biased region" description="Basic and acidic residues" evidence="1">
    <location>
        <begin position="133"/>
        <end position="148"/>
    </location>
</feature>
<organism evidence="2 3">
    <name type="scientific">Camelina sativa</name>
    <name type="common">False flax</name>
    <name type="synonym">Myagrum sativum</name>
    <dbReference type="NCBI Taxonomy" id="90675"/>
    <lineage>
        <taxon>Eukaryota</taxon>
        <taxon>Viridiplantae</taxon>
        <taxon>Streptophyta</taxon>
        <taxon>Embryophyta</taxon>
        <taxon>Tracheophyta</taxon>
        <taxon>Spermatophyta</taxon>
        <taxon>Magnoliopsida</taxon>
        <taxon>eudicotyledons</taxon>
        <taxon>Gunneridae</taxon>
        <taxon>Pentapetalae</taxon>
        <taxon>rosids</taxon>
        <taxon>malvids</taxon>
        <taxon>Brassicales</taxon>
        <taxon>Brassicaceae</taxon>
        <taxon>Camelineae</taxon>
        <taxon>Camelina</taxon>
    </lineage>
</organism>
<dbReference type="RefSeq" id="XP_010448680.1">
    <property type="nucleotide sequence ID" value="XM_010450378.2"/>
</dbReference>
<feature type="region of interest" description="Disordered" evidence="1">
    <location>
        <begin position="125"/>
        <end position="165"/>
    </location>
</feature>
<protein>
    <submittedName>
        <fullName evidence="3">Uncharacterized protein LOC104731112</fullName>
    </submittedName>
</protein>
<dbReference type="GeneID" id="104731112"/>
<dbReference type="PANTHER" id="PTHR34222">
    <property type="entry name" value="GAG_PRE-INTEGRS DOMAIN-CONTAINING PROTEIN"/>
    <property type="match status" value="1"/>
</dbReference>
<gene>
    <name evidence="3" type="primary">LOC104731112</name>
</gene>
<dbReference type="Proteomes" id="UP000694864">
    <property type="component" value="Chromosome 12"/>
</dbReference>
<reference evidence="3" key="2">
    <citation type="submission" date="2025-08" db="UniProtKB">
        <authorList>
            <consortium name="RefSeq"/>
        </authorList>
    </citation>
    <scope>IDENTIFICATION</scope>
    <source>
        <tissue evidence="3">Leaf</tissue>
    </source>
</reference>
<sequence length="187" mass="21460">MEFNKHFGKFRSLWAEFEMLRPNTMDPAVLNERREQDKVFALLLTLNPTFNDLIKHILRSDKLPSLDDVCAQIQKEQGSLGLFSGKGELVTANKGIFKPEERRSKGGCEHCKRKNHTKEKCWFLHPHLRPSQHHKEPRANLTHTKDEQGQTGGSSRNGDKAASGDYVRKSDLEAFFKSLALKEPSRY</sequence>
<reference evidence="2" key="1">
    <citation type="journal article" date="2014" name="Nat. Commun.">
        <title>The emerging biofuel crop Camelina sativa retains a highly undifferentiated hexaploid genome structure.</title>
        <authorList>
            <person name="Kagale S."/>
            <person name="Koh C."/>
            <person name="Nixon J."/>
            <person name="Bollina V."/>
            <person name="Clarke W.E."/>
            <person name="Tuteja R."/>
            <person name="Spillane C."/>
            <person name="Robinson S.J."/>
            <person name="Links M.G."/>
            <person name="Clarke C."/>
            <person name="Higgins E.E."/>
            <person name="Huebert T."/>
            <person name="Sharpe A.G."/>
            <person name="Parkin I.A."/>
        </authorList>
    </citation>
    <scope>NUCLEOTIDE SEQUENCE [LARGE SCALE GENOMIC DNA]</scope>
    <source>
        <strain evidence="2">cv. DH55</strain>
    </source>
</reference>
<accession>A0ABM0UZS7</accession>
<keyword evidence="2" id="KW-1185">Reference proteome</keyword>
<evidence type="ECO:0000313" key="3">
    <source>
        <dbReference type="RefSeq" id="XP_010448680.1"/>
    </source>
</evidence>
<proteinExistence type="predicted"/>
<evidence type="ECO:0000256" key="1">
    <source>
        <dbReference type="SAM" id="MobiDB-lite"/>
    </source>
</evidence>